<gene>
    <name evidence="1" type="ORF">RFI_36392</name>
</gene>
<feature type="non-terminal residue" evidence="1">
    <location>
        <position position="1"/>
    </location>
</feature>
<evidence type="ECO:0000313" key="2">
    <source>
        <dbReference type="Proteomes" id="UP000023152"/>
    </source>
</evidence>
<organism evidence="1 2">
    <name type="scientific">Reticulomyxa filosa</name>
    <dbReference type="NCBI Taxonomy" id="46433"/>
    <lineage>
        <taxon>Eukaryota</taxon>
        <taxon>Sar</taxon>
        <taxon>Rhizaria</taxon>
        <taxon>Retaria</taxon>
        <taxon>Foraminifera</taxon>
        <taxon>Monothalamids</taxon>
        <taxon>Reticulomyxidae</taxon>
        <taxon>Reticulomyxa</taxon>
    </lineage>
</organism>
<name>X6LGD1_RETFI</name>
<reference evidence="1 2" key="1">
    <citation type="journal article" date="2013" name="Curr. Biol.">
        <title>The Genome of the Foraminiferan Reticulomyxa filosa.</title>
        <authorList>
            <person name="Glockner G."/>
            <person name="Hulsmann N."/>
            <person name="Schleicher M."/>
            <person name="Noegel A.A."/>
            <person name="Eichinger L."/>
            <person name="Gallinger C."/>
            <person name="Pawlowski J."/>
            <person name="Sierra R."/>
            <person name="Euteneuer U."/>
            <person name="Pillet L."/>
            <person name="Moustafa A."/>
            <person name="Platzer M."/>
            <person name="Groth M."/>
            <person name="Szafranski K."/>
            <person name="Schliwa M."/>
        </authorList>
    </citation>
    <scope>NUCLEOTIDE SEQUENCE [LARGE SCALE GENOMIC DNA]</scope>
</reference>
<comment type="caution">
    <text evidence="1">The sequence shown here is derived from an EMBL/GenBank/DDBJ whole genome shotgun (WGS) entry which is preliminary data.</text>
</comment>
<accession>X6LGD1</accession>
<keyword evidence="2" id="KW-1185">Reference proteome</keyword>
<dbReference type="Proteomes" id="UP000023152">
    <property type="component" value="Unassembled WGS sequence"/>
</dbReference>
<proteinExistence type="predicted"/>
<sequence length="90" mass="10775">KELYVMKGDEEDDGILCLKFIILKKKEKTNGINYDLNFKVILNLFDLIECKHLKICFYLTLLFKKFKNLRSMFFKEFKGIINKNCIQISK</sequence>
<protein>
    <submittedName>
        <fullName evidence="1">Uncharacterized protein</fullName>
    </submittedName>
</protein>
<dbReference type="AlphaFoldDB" id="X6LGD1"/>
<dbReference type="EMBL" id="ASPP01039375">
    <property type="protein sequence ID" value="ETO01048.1"/>
    <property type="molecule type" value="Genomic_DNA"/>
</dbReference>
<evidence type="ECO:0000313" key="1">
    <source>
        <dbReference type="EMBL" id="ETO01048.1"/>
    </source>
</evidence>